<comment type="similarity">
    <text evidence="1 6 7">Belongs to the bacterial ribosomal protein bL21 family.</text>
</comment>
<protein>
    <recommendedName>
        <fullName evidence="6">Large ribosomal subunit protein bL21</fullName>
    </recommendedName>
</protein>
<evidence type="ECO:0000256" key="7">
    <source>
        <dbReference type="RuleBase" id="RU000562"/>
    </source>
</evidence>
<dbReference type="HAMAP" id="MF_01363">
    <property type="entry name" value="Ribosomal_bL21"/>
    <property type="match status" value="1"/>
</dbReference>
<keyword evidence="2 6" id="KW-0699">rRNA-binding</keyword>
<dbReference type="AlphaFoldDB" id="A0A7C3A7S7"/>
<dbReference type="PANTHER" id="PTHR21349:SF0">
    <property type="entry name" value="LARGE RIBOSOMAL SUBUNIT PROTEIN BL21M"/>
    <property type="match status" value="1"/>
</dbReference>
<dbReference type="Pfam" id="PF00829">
    <property type="entry name" value="Ribosomal_L21p"/>
    <property type="match status" value="1"/>
</dbReference>
<sequence length="103" mass="11482">MYAVVQTGGKQYRVAVGDTIDVERLDAEPGGEVALDRVLMVVRDGEVLIGRPLVEGAKVVAEVVDQVKGPKLIVFKMKPKKRYRRKTGHRQKLTRLTIKEIVA</sequence>
<comment type="caution">
    <text evidence="8">The sequence shown here is derived from an EMBL/GenBank/DDBJ whole genome shotgun (WGS) entry which is preliminary data.</text>
</comment>
<dbReference type="GO" id="GO:0005737">
    <property type="term" value="C:cytoplasm"/>
    <property type="evidence" value="ECO:0007669"/>
    <property type="project" value="UniProtKB-ARBA"/>
</dbReference>
<evidence type="ECO:0000313" key="8">
    <source>
        <dbReference type="EMBL" id="HEX70492.1"/>
    </source>
</evidence>
<dbReference type="GO" id="GO:0019843">
    <property type="term" value="F:rRNA binding"/>
    <property type="evidence" value="ECO:0007669"/>
    <property type="project" value="UniProtKB-UniRule"/>
</dbReference>
<comment type="function">
    <text evidence="6 7">This protein binds to 23S rRNA in the presence of protein L20.</text>
</comment>
<dbReference type="InterPro" id="IPR028909">
    <property type="entry name" value="bL21-like"/>
</dbReference>
<evidence type="ECO:0000256" key="1">
    <source>
        <dbReference type="ARBA" id="ARBA00008563"/>
    </source>
</evidence>
<dbReference type="InterPro" id="IPR036164">
    <property type="entry name" value="bL21-like_sf"/>
</dbReference>
<dbReference type="InterPro" id="IPR018258">
    <property type="entry name" value="Ribosomal_bL21_CS"/>
</dbReference>
<dbReference type="GO" id="GO:0003735">
    <property type="term" value="F:structural constituent of ribosome"/>
    <property type="evidence" value="ECO:0007669"/>
    <property type="project" value="InterPro"/>
</dbReference>
<dbReference type="PANTHER" id="PTHR21349">
    <property type="entry name" value="50S RIBOSOMAL PROTEIN L21"/>
    <property type="match status" value="1"/>
</dbReference>
<evidence type="ECO:0000256" key="5">
    <source>
        <dbReference type="ARBA" id="ARBA00023274"/>
    </source>
</evidence>
<evidence type="ECO:0000256" key="3">
    <source>
        <dbReference type="ARBA" id="ARBA00022884"/>
    </source>
</evidence>
<comment type="subunit">
    <text evidence="6">Part of the 50S ribosomal subunit. Contacts protein L20.</text>
</comment>
<evidence type="ECO:0000256" key="2">
    <source>
        <dbReference type="ARBA" id="ARBA00022730"/>
    </source>
</evidence>
<dbReference type="PROSITE" id="PS01169">
    <property type="entry name" value="RIBOSOMAL_L21"/>
    <property type="match status" value="1"/>
</dbReference>
<accession>A0A7C3A7S7</accession>
<proteinExistence type="inferred from homology"/>
<dbReference type="NCBIfam" id="TIGR00061">
    <property type="entry name" value="L21"/>
    <property type="match status" value="1"/>
</dbReference>
<reference evidence="8" key="1">
    <citation type="journal article" date="2020" name="mSystems">
        <title>Genome- and Community-Level Interaction Insights into Carbon Utilization and Element Cycling Functions of Hydrothermarchaeota in Hydrothermal Sediment.</title>
        <authorList>
            <person name="Zhou Z."/>
            <person name="Liu Y."/>
            <person name="Xu W."/>
            <person name="Pan J."/>
            <person name="Luo Z.H."/>
            <person name="Li M."/>
        </authorList>
    </citation>
    <scope>NUCLEOTIDE SEQUENCE [LARGE SCALE GENOMIC DNA]</scope>
    <source>
        <strain evidence="8">SpSt-192</strain>
    </source>
</reference>
<dbReference type="GO" id="GO:0006412">
    <property type="term" value="P:translation"/>
    <property type="evidence" value="ECO:0007669"/>
    <property type="project" value="UniProtKB-UniRule"/>
</dbReference>
<dbReference type="InterPro" id="IPR001787">
    <property type="entry name" value="Ribosomal_bL21"/>
</dbReference>
<dbReference type="EMBL" id="DSID01000354">
    <property type="protein sequence ID" value="HEX70492.1"/>
    <property type="molecule type" value="Genomic_DNA"/>
</dbReference>
<keyword evidence="4 6" id="KW-0689">Ribosomal protein</keyword>
<name>A0A7C3A7S7_9BACT</name>
<organism evidence="8">
    <name type="scientific">Thermorudis sp</name>
    <dbReference type="NCBI Taxonomy" id="1969470"/>
    <lineage>
        <taxon>Bacteria</taxon>
        <taxon>Pseudomonadati</taxon>
        <taxon>Thermomicrobiota</taxon>
        <taxon>Thermomicrobia</taxon>
        <taxon>Thermomicrobia incertae sedis</taxon>
        <taxon>Thermorudis</taxon>
    </lineage>
</organism>
<dbReference type="GO" id="GO:1990904">
    <property type="term" value="C:ribonucleoprotein complex"/>
    <property type="evidence" value="ECO:0007669"/>
    <property type="project" value="UniProtKB-KW"/>
</dbReference>
<evidence type="ECO:0000256" key="4">
    <source>
        <dbReference type="ARBA" id="ARBA00022980"/>
    </source>
</evidence>
<dbReference type="GO" id="GO:0005840">
    <property type="term" value="C:ribosome"/>
    <property type="evidence" value="ECO:0007669"/>
    <property type="project" value="UniProtKB-KW"/>
</dbReference>
<dbReference type="SUPFAM" id="SSF141091">
    <property type="entry name" value="L21p-like"/>
    <property type="match status" value="1"/>
</dbReference>
<keyword evidence="3 6" id="KW-0694">RNA-binding</keyword>
<keyword evidence="5 6" id="KW-0687">Ribonucleoprotein</keyword>
<evidence type="ECO:0000256" key="6">
    <source>
        <dbReference type="HAMAP-Rule" id="MF_01363"/>
    </source>
</evidence>
<gene>
    <name evidence="6 8" type="primary">rplU</name>
    <name evidence="8" type="ORF">ENP13_04525</name>
</gene>